<dbReference type="GO" id="GO:0003677">
    <property type="term" value="F:DNA binding"/>
    <property type="evidence" value="ECO:0007669"/>
    <property type="project" value="UniProtKB-KW"/>
</dbReference>
<dbReference type="Pfam" id="PF03466">
    <property type="entry name" value="LysR_substrate"/>
    <property type="match status" value="1"/>
</dbReference>
<evidence type="ECO:0000256" key="1">
    <source>
        <dbReference type="ARBA" id="ARBA00009437"/>
    </source>
</evidence>
<evidence type="ECO:0000256" key="3">
    <source>
        <dbReference type="ARBA" id="ARBA00023125"/>
    </source>
</evidence>
<dbReference type="GO" id="GO:0003700">
    <property type="term" value="F:DNA-binding transcription factor activity"/>
    <property type="evidence" value="ECO:0007669"/>
    <property type="project" value="InterPro"/>
</dbReference>
<evidence type="ECO:0000313" key="7">
    <source>
        <dbReference type="Proteomes" id="UP000700248"/>
    </source>
</evidence>
<dbReference type="SUPFAM" id="SSF53850">
    <property type="entry name" value="Periplasmic binding protein-like II"/>
    <property type="match status" value="1"/>
</dbReference>
<dbReference type="PANTHER" id="PTHR30419">
    <property type="entry name" value="HTH-TYPE TRANSCRIPTIONAL REGULATOR YBHD"/>
    <property type="match status" value="1"/>
</dbReference>
<dbReference type="Proteomes" id="UP000700248">
    <property type="component" value="Unassembled WGS sequence"/>
</dbReference>
<reference evidence="6" key="2">
    <citation type="submission" date="2021-09" db="EMBL/GenBank/DDBJ databases">
        <authorList>
            <person name="Gilroy R."/>
        </authorList>
    </citation>
    <scope>NUCLEOTIDE SEQUENCE</scope>
    <source>
        <strain evidence="6">CHK175-13533</strain>
    </source>
</reference>
<dbReference type="RefSeq" id="WP_276831665.1">
    <property type="nucleotide sequence ID" value="NZ_DYTQ01000106.1"/>
</dbReference>
<dbReference type="AlphaFoldDB" id="A0A9D3AC54"/>
<dbReference type="InterPro" id="IPR036390">
    <property type="entry name" value="WH_DNA-bd_sf"/>
</dbReference>
<keyword evidence="3" id="KW-0238">DNA-binding</keyword>
<dbReference type="InterPro" id="IPR036388">
    <property type="entry name" value="WH-like_DNA-bd_sf"/>
</dbReference>
<dbReference type="Gene3D" id="3.40.190.290">
    <property type="match status" value="1"/>
</dbReference>
<comment type="caution">
    <text evidence="6">The sequence shown here is derived from an EMBL/GenBank/DDBJ whole genome shotgun (WGS) entry which is preliminary data.</text>
</comment>
<sequence>MLNVMALRYFVETVRLGSFTAAAQSLGVGQSTVSKMVRTLEDQVGELLIVRNSKPLLLSDVGQVLFEKGGQLLQDLGHLQQEVHHIQALTKGHLRIGLPPMINLLFTSALKEFRERYPTIHLQIIEQPGPAIEQLVASGQLDLGFSIAPIDPDLPLQTNRVISYPIYALGRAEQLPRSQAPIRLQQLVKKPLLFLNDEFGLTRLLRRHLLQEQVQPRIYAQSSQGDWLISMAQAGLGVAVLPQPFCQRLPDELSYRVIEQTTPLQWEVVVLWNGRYLSQAAKAWLECCALVQPEQDWHELLQQISQIGL</sequence>
<keyword evidence="4" id="KW-0804">Transcription</keyword>
<evidence type="ECO:0000259" key="5">
    <source>
        <dbReference type="PROSITE" id="PS50931"/>
    </source>
</evidence>
<dbReference type="GO" id="GO:0005829">
    <property type="term" value="C:cytosol"/>
    <property type="evidence" value="ECO:0007669"/>
    <property type="project" value="TreeGrafter"/>
</dbReference>
<keyword evidence="2" id="KW-0805">Transcription regulation</keyword>
<proteinExistence type="inferred from homology"/>
<evidence type="ECO:0000313" key="6">
    <source>
        <dbReference type="EMBL" id="HJH24889.1"/>
    </source>
</evidence>
<dbReference type="SUPFAM" id="SSF46785">
    <property type="entry name" value="Winged helix' DNA-binding domain"/>
    <property type="match status" value="1"/>
</dbReference>
<evidence type="ECO:0000256" key="4">
    <source>
        <dbReference type="ARBA" id="ARBA00023163"/>
    </source>
</evidence>
<dbReference type="PANTHER" id="PTHR30419:SF8">
    <property type="entry name" value="NITROGEN ASSIMILATION TRANSCRIPTIONAL ACTIVATOR-RELATED"/>
    <property type="match status" value="1"/>
</dbReference>
<dbReference type="Gene3D" id="1.10.10.10">
    <property type="entry name" value="Winged helix-like DNA-binding domain superfamily/Winged helix DNA-binding domain"/>
    <property type="match status" value="1"/>
</dbReference>
<comment type="similarity">
    <text evidence="1">Belongs to the LysR transcriptional regulatory family.</text>
</comment>
<evidence type="ECO:0000256" key="2">
    <source>
        <dbReference type="ARBA" id="ARBA00023015"/>
    </source>
</evidence>
<reference evidence="6" key="1">
    <citation type="journal article" date="2021" name="PeerJ">
        <title>Extensive microbial diversity within the chicken gut microbiome revealed by metagenomics and culture.</title>
        <authorList>
            <person name="Gilroy R."/>
            <person name="Ravi A."/>
            <person name="Getino M."/>
            <person name="Pursley I."/>
            <person name="Horton D.L."/>
            <person name="Alikhan N.F."/>
            <person name="Baker D."/>
            <person name="Gharbi K."/>
            <person name="Hall N."/>
            <person name="Watson M."/>
            <person name="Adriaenssens E.M."/>
            <person name="Foster-Nyarko E."/>
            <person name="Jarju S."/>
            <person name="Secka A."/>
            <person name="Antonio M."/>
            <person name="Oren A."/>
            <person name="Chaudhuri R.R."/>
            <person name="La Ragione R."/>
            <person name="Hildebrand F."/>
            <person name="Pallen M.J."/>
        </authorList>
    </citation>
    <scope>NUCLEOTIDE SEQUENCE</scope>
    <source>
        <strain evidence="6">CHK175-13533</strain>
    </source>
</reference>
<dbReference type="InterPro" id="IPR000847">
    <property type="entry name" value="LysR_HTH_N"/>
</dbReference>
<dbReference type="InterPro" id="IPR005119">
    <property type="entry name" value="LysR_subst-bd"/>
</dbReference>
<dbReference type="PRINTS" id="PR00039">
    <property type="entry name" value="HTHLYSR"/>
</dbReference>
<feature type="domain" description="HTH lysR-type" evidence="5">
    <location>
        <begin position="2"/>
        <end position="59"/>
    </location>
</feature>
<name>A0A9D3AC54_9BURK</name>
<gene>
    <name evidence="6" type="ORF">K8U84_10080</name>
</gene>
<protein>
    <submittedName>
        <fullName evidence="6">LysR family transcriptional regulator</fullName>
    </submittedName>
</protein>
<dbReference type="PROSITE" id="PS50931">
    <property type="entry name" value="HTH_LYSR"/>
    <property type="match status" value="1"/>
</dbReference>
<dbReference type="EMBL" id="DYTQ01000106">
    <property type="protein sequence ID" value="HJH24889.1"/>
    <property type="molecule type" value="Genomic_DNA"/>
</dbReference>
<organism evidence="6 7">
    <name type="scientific">Paenalcaligenes hominis</name>
    <dbReference type="NCBI Taxonomy" id="643674"/>
    <lineage>
        <taxon>Bacteria</taxon>
        <taxon>Pseudomonadati</taxon>
        <taxon>Pseudomonadota</taxon>
        <taxon>Betaproteobacteria</taxon>
        <taxon>Burkholderiales</taxon>
        <taxon>Alcaligenaceae</taxon>
        <taxon>Paenalcaligenes</taxon>
    </lineage>
</organism>
<dbReference type="Pfam" id="PF00126">
    <property type="entry name" value="HTH_1"/>
    <property type="match status" value="1"/>
</dbReference>
<accession>A0A9D3AC54</accession>
<dbReference type="InterPro" id="IPR050950">
    <property type="entry name" value="HTH-type_LysR_regulators"/>
</dbReference>